<gene>
    <name evidence="1" type="ORF">GWK08_10610</name>
</gene>
<sequence>MKKKQLNLNKLSLKKSTVAGFKANKLIGGTGTSWDGCPTIPGEPCDFPTDFGCGNQTVGCPTQGCPPPTQGCVTQGCPPNTGLVCEPQSHSVCPPGIQCF</sequence>
<comment type="caution">
    <text evidence="1">The sequence shown here is derived from an EMBL/GenBank/DDBJ whole genome shotgun (WGS) entry which is preliminary data.</text>
</comment>
<dbReference type="Proteomes" id="UP000468581">
    <property type="component" value="Unassembled WGS sequence"/>
</dbReference>
<reference evidence="1 2" key="1">
    <citation type="submission" date="2020-01" db="EMBL/GenBank/DDBJ databases">
        <title>Leptobacterium flavescens.</title>
        <authorList>
            <person name="Wang G."/>
        </authorList>
    </citation>
    <scope>NUCLEOTIDE SEQUENCE [LARGE SCALE GENOMIC DNA]</scope>
    <source>
        <strain evidence="1 2">KCTC 22160</strain>
    </source>
</reference>
<name>A0A6P0USQ3_9FLAO</name>
<keyword evidence="2" id="KW-1185">Reference proteome</keyword>
<dbReference type="RefSeq" id="WP_163607111.1">
    <property type="nucleotide sequence ID" value="NZ_JAABOO010000002.1"/>
</dbReference>
<protein>
    <submittedName>
        <fullName evidence="1">Uncharacterized protein</fullName>
    </submittedName>
</protein>
<dbReference type="EMBL" id="JAABOO010000002">
    <property type="protein sequence ID" value="NER13893.1"/>
    <property type="molecule type" value="Genomic_DNA"/>
</dbReference>
<organism evidence="1 2">
    <name type="scientific">Leptobacterium flavescens</name>
    <dbReference type="NCBI Taxonomy" id="472055"/>
    <lineage>
        <taxon>Bacteria</taxon>
        <taxon>Pseudomonadati</taxon>
        <taxon>Bacteroidota</taxon>
        <taxon>Flavobacteriia</taxon>
        <taxon>Flavobacteriales</taxon>
        <taxon>Flavobacteriaceae</taxon>
        <taxon>Leptobacterium</taxon>
    </lineage>
</organism>
<dbReference type="AlphaFoldDB" id="A0A6P0USQ3"/>
<evidence type="ECO:0000313" key="1">
    <source>
        <dbReference type="EMBL" id="NER13893.1"/>
    </source>
</evidence>
<evidence type="ECO:0000313" key="2">
    <source>
        <dbReference type="Proteomes" id="UP000468581"/>
    </source>
</evidence>
<accession>A0A6P0USQ3</accession>
<proteinExistence type="predicted"/>